<keyword evidence="12" id="KW-1185">Reference proteome</keyword>
<comment type="similarity">
    <text evidence="3 10">Belongs to the class II aldolase/RraA-like family.</text>
</comment>
<feature type="binding site" evidence="9">
    <location>
        <position position="118"/>
    </location>
    <ligand>
        <name>Mg(2+)</name>
        <dbReference type="ChEBI" id="CHEBI:18420"/>
    </ligand>
</feature>
<dbReference type="NCBIfam" id="NF006875">
    <property type="entry name" value="PRK09372.1"/>
    <property type="match status" value="1"/>
</dbReference>
<dbReference type="EMBL" id="MASI01000005">
    <property type="protein sequence ID" value="ODA66811.1"/>
    <property type="molecule type" value="Genomic_DNA"/>
</dbReference>
<gene>
    <name evidence="11" type="ORF">A7A08_02108</name>
</gene>
<comment type="catalytic activity">
    <reaction evidence="1 10">
        <text>4-hydroxy-4-methyl-2-oxoglutarate = 2 pyruvate</text>
        <dbReference type="Rhea" id="RHEA:22748"/>
        <dbReference type="ChEBI" id="CHEBI:15361"/>
        <dbReference type="ChEBI" id="CHEBI:58276"/>
        <dbReference type="EC" id="4.1.3.17"/>
    </reaction>
</comment>
<evidence type="ECO:0000256" key="2">
    <source>
        <dbReference type="ARBA" id="ARBA00001968"/>
    </source>
</evidence>
<feature type="binding site" evidence="9">
    <location>
        <position position="117"/>
    </location>
    <ligand>
        <name>substrate</name>
    </ligand>
</feature>
<keyword evidence="9" id="KW-0460">Magnesium</keyword>
<comment type="cofactor">
    <cofactor evidence="2 10">
        <name>a divalent metal cation</name>
        <dbReference type="ChEBI" id="CHEBI:60240"/>
    </cofactor>
</comment>
<organism evidence="11 12">
    <name type="scientific">Methyloligella halotolerans</name>
    <dbReference type="NCBI Taxonomy" id="1177755"/>
    <lineage>
        <taxon>Bacteria</taxon>
        <taxon>Pseudomonadati</taxon>
        <taxon>Pseudomonadota</taxon>
        <taxon>Alphaproteobacteria</taxon>
        <taxon>Hyphomicrobiales</taxon>
        <taxon>Hyphomicrobiaceae</taxon>
        <taxon>Methyloligella</taxon>
    </lineage>
</organism>
<dbReference type="STRING" id="1177755.A7A08_02108"/>
<evidence type="ECO:0000256" key="1">
    <source>
        <dbReference type="ARBA" id="ARBA00001342"/>
    </source>
</evidence>
<dbReference type="NCBIfam" id="TIGR01935">
    <property type="entry name" value="NOT-MenG"/>
    <property type="match status" value="1"/>
</dbReference>
<comment type="subunit">
    <text evidence="4 10">Homotrimer.</text>
</comment>
<dbReference type="GO" id="GO:0051252">
    <property type="term" value="P:regulation of RNA metabolic process"/>
    <property type="evidence" value="ECO:0007669"/>
    <property type="project" value="InterPro"/>
</dbReference>
<evidence type="ECO:0000256" key="7">
    <source>
        <dbReference type="ARBA" id="ARBA00025046"/>
    </source>
</evidence>
<comment type="catalytic activity">
    <reaction evidence="8 10">
        <text>oxaloacetate + H(+) = pyruvate + CO2</text>
        <dbReference type="Rhea" id="RHEA:15641"/>
        <dbReference type="ChEBI" id="CHEBI:15361"/>
        <dbReference type="ChEBI" id="CHEBI:15378"/>
        <dbReference type="ChEBI" id="CHEBI:16452"/>
        <dbReference type="ChEBI" id="CHEBI:16526"/>
        <dbReference type="EC" id="4.1.1.112"/>
    </reaction>
</comment>
<dbReference type="Proteomes" id="UP000095087">
    <property type="component" value="Unassembled WGS sequence"/>
</dbReference>
<dbReference type="CDD" id="cd16841">
    <property type="entry name" value="RraA_family"/>
    <property type="match status" value="1"/>
</dbReference>
<protein>
    <recommendedName>
        <fullName evidence="10">4-hydroxy-4-methyl-2-oxoglutarate aldolase</fullName>
        <shortName evidence="10">HMG aldolase</shortName>
        <ecNumber evidence="10">4.1.1.112</ecNumber>
        <ecNumber evidence="10">4.1.3.17</ecNumber>
    </recommendedName>
    <alternativeName>
        <fullName evidence="10">Oxaloacetate decarboxylase</fullName>
    </alternativeName>
</protein>
<evidence type="ECO:0000256" key="6">
    <source>
        <dbReference type="ARBA" id="ARBA00023239"/>
    </source>
</evidence>
<dbReference type="Pfam" id="PF03737">
    <property type="entry name" value="RraA-like"/>
    <property type="match status" value="1"/>
</dbReference>
<sequence length="183" mass="19895">MVYIVPTIRGTKDGSIMSDNRFPSTCDIYDRFLDEVRVPWPIFRDFGARRRFSGAIATVKCFEDNSRIKEQVATPGEGRVLVVDAGGSNRCAVMGDLVAGEAARNGWAAIFLFGFVRDVCAVAEIDIGLKALGSIPRKSVRRGEGTLDIPLNFAGVDFRPGDIVVSDEDGVIVLTPDQAQALR</sequence>
<dbReference type="PANTHER" id="PTHR33254">
    <property type="entry name" value="4-HYDROXY-4-METHYL-2-OXOGLUTARATE ALDOLASE 3-RELATED"/>
    <property type="match status" value="1"/>
</dbReference>
<dbReference type="SUPFAM" id="SSF89562">
    <property type="entry name" value="RraA-like"/>
    <property type="match status" value="1"/>
</dbReference>
<feature type="binding site" evidence="9">
    <location>
        <begin position="95"/>
        <end position="98"/>
    </location>
    <ligand>
        <name>substrate</name>
    </ligand>
</feature>
<evidence type="ECO:0000256" key="5">
    <source>
        <dbReference type="ARBA" id="ARBA00022723"/>
    </source>
</evidence>
<evidence type="ECO:0000313" key="12">
    <source>
        <dbReference type="Proteomes" id="UP000095087"/>
    </source>
</evidence>
<dbReference type="InterPro" id="IPR005493">
    <property type="entry name" value="RraA/RraA-like"/>
</dbReference>
<dbReference type="InterPro" id="IPR010203">
    <property type="entry name" value="RraA"/>
</dbReference>
<comment type="cofactor">
    <cofactor evidence="9">
        <name>Mg(2+)</name>
        <dbReference type="ChEBI" id="CHEBI:18420"/>
    </cofactor>
</comment>
<dbReference type="AlphaFoldDB" id="A0A1E2RX66"/>
<dbReference type="Gene3D" id="3.50.30.40">
    <property type="entry name" value="Ribonuclease E inhibitor RraA/RraA-like"/>
    <property type="match status" value="1"/>
</dbReference>
<dbReference type="GO" id="GO:0008428">
    <property type="term" value="F:ribonuclease inhibitor activity"/>
    <property type="evidence" value="ECO:0007669"/>
    <property type="project" value="InterPro"/>
</dbReference>
<dbReference type="RefSeq" id="WP_210179280.1">
    <property type="nucleotide sequence ID" value="NZ_MASI01000005.1"/>
</dbReference>
<dbReference type="PATRIC" id="fig|1177755.3.peg.2117"/>
<evidence type="ECO:0000256" key="3">
    <source>
        <dbReference type="ARBA" id="ARBA00008621"/>
    </source>
</evidence>
<evidence type="ECO:0000256" key="10">
    <source>
        <dbReference type="RuleBase" id="RU004338"/>
    </source>
</evidence>
<dbReference type="InterPro" id="IPR036704">
    <property type="entry name" value="RraA/RraA-like_sf"/>
</dbReference>
<evidence type="ECO:0000256" key="9">
    <source>
        <dbReference type="PIRSR" id="PIRSR605493-1"/>
    </source>
</evidence>
<dbReference type="GO" id="GO:0046872">
    <property type="term" value="F:metal ion binding"/>
    <property type="evidence" value="ECO:0007669"/>
    <property type="project" value="UniProtKB-KW"/>
</dbReference>
<dbReference type="PANTHER" id="PTHR33254:SF4">
    <property type="entry name" value="4-HYDROXY-4-METHYL-2-OXOGLUTARATE ALDOLASE 3-RELATED"/>
    <property type="match status" value="1"/>
</dbReference>
<name>A0A1E2RX66_9HYPH</name>
<evidence type="ECO:0000256" key="8">
    <source>
        <dbReference type="ARBA" id="ARBA00047973"/>
    </source>
</evidence>
<evidence type="ECO:0000256" key="4">
    <source>
        <dbReference type="ARBA" id="ARBA00011233"/>
    </source>
</evidence>
<accession>A0A1E2RX66</accession>
<keyword evidence="6 10" id="KW-0456">Lyase</keyword>
<dbReference type="GO" id="GO:0047443">
    <property type="term" value="F:4-hydroxy-4-methyl-2-oxoglutarate aldolase activity"/>
    <property type="evidence" value="ECO:0007669"/>
    <property type="project" value="UniProtKB-EC"/>
</dbReference>
<evidence type="ECO:0000313" key="11">
    <source>
        <dbReference type="EMBL" id="ODA66811.1"/>
    </source>
</evidence>
<comment type="caution">
    <text evidence="11">The sequence shown here is derived from an EMBL/GenBank/DDBJ whole genome shotgun (WGS) entry which is preliminary data.</text>
</comment>
<dbReference type="EC" id="4.1.1.112" evidence="10"/>
<dbReference type="GO" id="GO:0008948">
    <property type="term" value="F:oxaloacetate decarboxylase activity"/>
    <property type="evidence" value="ECO:0007669"/>
    <property type="project" value="UniProtKB-EC"/>
</dbReference>
<dbReference type="EC" id="4.1.3.17" evidence="10"/>
<reference evidence="11 12" key="1">
    <citation type="submission" date="2016-07" db="EMBL/GenBank/DDBJ databases">
        <title>Draft genome sequence of Methyloligella halotolerans C2T (VKM B-2706T=CCUG 61687T=DSM 25045T), a halotolerant polyhydroxybutyrate accumulating methylotroph.</title>
        <authorList>
            <person name="Vasilenko O.V."/>
            <person name="Doronina N.V."/>
            <person name="Poroshina M.N."/>
            <person name="Tarlachkov S.V."/>
            <person name="Trotsenko Y.A."/>
        </authorList>
    </citation>
    <scope>NUCLEOTIDE SEQUENCE [LARGE SCALE GENOMIC DNA]</scope>
    <source>
        <strain evidence="11 12">VKM B-2706</strain>
    </source>
</reference>
<keyword evidence="5 9" id="KW-0479">Metal-binding</keyword>
<comment type="function">
    <text evidence="7 10">Catalyzes the aldol cleavage of 4-hydroxy-4-methyl-2-oxoglutarate (HMG) into 2 molecules of pyruvate. Also contains a secondary oxaloacetate (OAA) decarboxylase activity due to the common pyruvate enolate transition state formed following C-C bond cleavage in the retro-aldol and decarboxylation reactions.</text>
</comment>
<proteinExistence type="inferred from homology"/>